<dbReference type="NCBIfam" id="TIGR00697">
    <property type="entry name" value="queuosine precursor transporter"/>
    <property type="match status" value="1"/>
</dbReference>
<feature type="transmembrane region" description="Helical" evidence="1">
    <location>
        <begin position="180"/>
        <end position="201"/>
    </location>
</feature>
<feature type="transmembrane region" description="Helical" evidence="1">
    <location>
        <begin position="148"/>
        <end position="168"/>
    </location>
</feature>
<sequence length="226" mass="24999">MRAFKHLDTITALFVAVLLISNIASTKILTLGPLTFDGGTILFPLSYIFGDILTEVYGYGRSRRVIWLGFVSALVMAITLAIVGALPPAADWGNQSAYETILGQTPRIVAASLIAYIAGEFSNSFTLAKLKIRTAGRWLWLRTIGSTLIGQLLDTGLFVLIAFTGVVPNSLLWPLIVSNYLFKCGVEILFTPATYAITGWLKQEEQEDYYDRNTNFNPFHLSQTHQ</sequence>
<name>A0A6M8BKW8_9CYAN</name>
<dbReference type="AlphaFoldDB" id="A0A6M8BKW8"/>
<protein>
    <recommendedName>
        <fullName evidence="1">Probable queuosine precursor transporter</fullName>
        <shortName evidence="1">Q precursor transporter</shortName>
    </recommendedName>
</protein>
<keyword evidence="1" id="KW-0472">Membrane</keyword>
<reference evidence="2 3" key="1">
    <citation type="submission" date="2020-05" db="EMBL/GenBank/DDBJ databases">
        <title>Complete genome sequence of of a novel Thermoleptolyngbya strain isolated from hot springs of Ganzi, Sichuan China.</title>
        <authorList>
            <person name="Tang J."/>
            <person name="Daroch M."/>
            <person name="Li L."/>
            <person name="Waleron K."/>
            <person name="Waleron M."/>
            <person name="Waleron M."/>
        </authorList>
    </citation>
    <scope>NUCLEOTIDE SEQUENCE [LARGE SCALE GENOMIC DNA]</scope>
    <source>
        <strain evidence="2 3">PKUAC-SCTA183</strain>
    </source>
</reference>
<evidence type="ECO:0000313" key="2">
    <source>
        <dbReference type="EMBL" id="QKD82965.1"/>
    </source>
</evidence>
<dbReference type="PANTHER" id="PTHR34300:SF2">
    <property type="entry name" value="QUEUOSINE PRECURSOR TRANSPORTER-RELATED"/>
    <property type="match status" value="1"/>
</dbReference>
<dbReference type="GO" id="GO:0005886">
    <property type="term" value="C:plasma membrane"/>
    <property type="evidence" value="ECO:0007669"/>
    <property type="project" value="UniProtKB-SubCell"/>
</dbReference>
<dbReference type="HAMAP" id="MF_02088">
    <property type="entry name" value="Q_prec_transport"/>
    <property type="match status" value="1"/>
</dbReference>
<dbReference type="GO" id="GO:0022857">
    <property type="term" value="F:transmembrane transporter activity"/>
    <property type="evidence" value="ECO:0007669"/>
    <property type="project" value="UniProtKB-UniRule"/>
</dbReference>
<feature type="transmembrane region" description="Helical" evidence="1">
    <location>
        <begin position="65"/>
        <end position="88"/>
    </location>
</feature>
<gene>
    <name evidence="2" type="ORF">HPC62_12875</name>
</gene>
<feature type="transmembrane region" description="Helical" evidence="1">
    <location>
        <begin position="36"/>
        <end position="53"/>
    </location>
</feature>
<evidence type="ECO:0000313" key="3">
    <source>
        <dbReference type="Proteomes" id="UP000505210"/>
    </source>
</evidence>
<comment type="subcellular location">
    <subcellularLocation>
        <location evidence="1">Cell membrane</location>
        <topology evidence="1">Multi-pass membrane protein</topology>
    </subcellularLocation>
</comment>
<dbReference type="RefSeq" id="WP_172356254.1">
    <property type="nucleotide sequence ID" value="NZ_CP053661.1"/>
</dbReference>
<organism evidence="2 3">
    <name type="scientific">Thermoleptolyngbya sichuanensis A183</name>
    <dbReference type="NCBI Taxonomy" id="2737172"/>
    <lineage>
        <taxon>Bacteria</taxon>
        <taxon>Bacillati</taxon>
        <taxon>Cyanobacteriota</taxon>
        <taxon>Cyanophyceae</taxon>
        <taxon>Oculatellales</taxon>
        <taxon>Oculatellaceae</taxon>
        <taxon>Thermoleptolyngbya</taxon>
        <taxon>Thermoleptolyngbya sichuanensis</taxon>
    </lineage>
</organism>
<dbReference type="KEGG" id="theu:HPC62_12875"/>
<keyword evidence="1" id="KW-0813">Transport</keyword>
<dbReference type="Pfam" id="PF02592">
    <property type="entry name" value="Vut_1"/>
    <property type="match status" value="1"/>
</dbReference>
<evidence type="ECO:0000256" key="1">
    <source>
        <dbReference type="HAMAP-Rule" id="MF_02088"/>
    </source>
</evidence>
<comment type="similarity">
    <text evidence="1">Belongs to the vitamin uptake transporter (VUT/ECF) (TC 2.A.88) family. Q precursor transporter subfamily.</text>
</comment>
<feature type="transmembrane region" description="Helical" evidence="1">
    <location>
        <begin position="108"/>
        <end position="128"/>
    </location>
</feature>
<keyword evidence="1" id="KW-1003">Cell membrane</keyword>
<dbReference type="PANTHER" id="PTHR34300">
    <property type="entry name" value="QUEUOSINE PRECURSOR TRANSPORTER-RELATED"/>
    <property type="match status" value="1"/>
</dbReference>
<dbReference type="EMBL" id="CP053661">
    <property type="protein sequence ID" value="QKD82965.1"/>
    <property type="molecule type" value="Genomic_DNA"/>
</dbReference>
<proteinExistence type="inferred from homology"/>
<keyword evidence="3" id="KW-1185">Reference proteome</keyword>
<dbReference type="InterPro" id="IPR003744">
    <property type="entry name" value="YhhQ"/>
</dbReference>
<dbReference type="Proteomes" id="UP000505210">
    <property type="component" value="Chromosome"/>
</dbReference>
<comment type="function">
    <text evidence="1">Involved in the import of queuosine (Q) precursors, required for Q precursor salvage.</text>
</comment>
<accession>A0A6M8BKW8</accession>
<keyword evidence="1" id="KW-0812">Transmembrane</keyword>
<keyword evidence="1" id="KW-1133">Transmembrane helix</keyword>